<gene>
    <name evidence="2" type="ORF">LCGC14_1644940</name>
</gene>
<feature type="transmembrane region" description="Helical" evidence="1">
    <location>
        <begin position="7"/>
        <end position="28"/>
    </location>
</feature>
<dbReference type="AlphaFoldDB" id="A0A0F9KYD0"/>
<protein>
    <submittedName>
        <fullName evidence="2">Uncharacterized protein</fullName>
    </submittedName>
</protein>
<proteinExistence type="predicted"/>
<reference evidence="2" key="1">
    <citation type="journal article" date="2015" name="Nature">
        <title>Complex archaea that bridge the gap between prokaryotes and eukaryotes.</title>
        <authorList>
            <person name="Spang A."/>
            <person name="Saw J.H."/>
            <person name="Jorgensen S.L."/>
            <person name="Zaremba-Niedzwiedzka K."/>
            <person name="Martijn J."/>
            <person name="Lind A.E."/>
            <person name="van Eijk R."/>
            <person name="Schleper C."/>
            <person name="Guy L."/>
            <person name="Ettema T.J."/>
        </authorList>
    </citation>
    <scope>NUCLEOTIDE SEQUENCE</scope>
</reference>
<dbReference type="EMBL" id="LAZR01013756">
    <property type="protein sequence ID" value="KKM20490.1"/>
    <property type="molecule type" value="Genomic_DNA"/>
</dbReference>
<organism evidence="2">
    <name type="scientific">marine sediment metagenome</name>
    <dbReference type="NCBI Taxonomy" id="412755"/>
    <lineage>
        <taxon>unclassified sequences</taxon>
        <taxon>metagenomes</taxon>
        <taxon>ecological metagenomes</taxon>
    </lineage>
</organism>
<accession>A0A0F9KYD0</accession>
<feature type="transmembrane region" description="Helical" evidence="1">
    <location>
        <begin position="34"/>
        <end position="52"/>
    </location>
</feature>
<keyword evidence="1" id="KW-1133">Transmembrane helix</keyword>
<evidence type="ECO:0000313" key="2">
    <source>
        <dbReference type="EMBL" id="KKM20490.1"/>
    </source>
</evidence>
<keyword evidence="1" id="KW-0472">Membrane</keyword>
<keyword evidence="1" id="KW-0812">Transmembrane</keyword>
<comment type="caution">
    <text evidence="2">The sequence shown here is derived from an EMBL/GenBank/DDBJ whole genome shotgun (WGS) entry which is preliminary data.</text>
</comment>
<name>A0A0F9KYD0_9ZZZZ</name>
<evidence type="ECO:0000256" key="1">
    <source>
        <dbReference type="SAM" id="Phobius"/>
    </source>
</evidence>
<sequence>MTQTNKPIIEAIINTAALAIAASGVVMIQAKEVFGFVLILFALGIEWFKYWGRKENYW</sequence>